<dbReference type="PANTHER" id="PTHR43718:SF2">
    <property type="entry name" value="LON PROTEASE HOMOLOG, MITOCHONDRIAL"/>
    <property type="match status" value="1"/>
</dbReference>
<organism evidence="2 3">
    <name type="scientific">Dongia sedimenti</name>
    <dbReference type="NCBI Taxonomy" id="3064282"/>
    <lineage>
        <taxon>Bacteria</taxon>
        <taxon>Pseudomonadati</taxon>
        <taxon>Pseudomonadota</taxon>
        <taxon>Alphaproteobacteria</taxon>
        <taxon>Rhodospirillales</taxon>
        <taxon>Dongiaceae</taxon>
        <taxon>Dongia</taxon>
    </lineage>
</organism>
<dbReference type="InterPro" id="IPR003959">
    <property type="entry name" value="ATPase_AAA_core"/>
</dbReference>
<dbReference type="SMART" id="SM00382">
    <property type="entry name" value="AAA"/>
    <property type="match status" value="1"/>
</dbReference>
<dbReference type="EMBL" id="JAUYVI010000010">
    <property type="protein sequence ID" value="MDQ7251272.1"/>
    <property type="molecule type" value="Genomic_DNA"/>
</dbReference>
<dbReference type="InterPro" id="IPR027065">
    <property type="entry name" value="Lon_Prtase"/>
</dbReference>
<feature type="domain" description="AAA+ ATPase" evidence="1">
    <location>
        <begin position="303"/>
        <end position="450"/>
    </location>
</feature>
<reference evidence="3" key="1">
    <citation type="submission" date="2023-08" db="EMBL/GenBank/DDBJ databases">
        <title>Rhodospirillaceae gen. nov., a novel taxon isolated from the Yangtze River Yuezi River estuary sludge.</title>
        <authorList>
            <person name="Ruan L."/>
        </authorList>
    </citation>
    <scope>NUCLEOTIDE SEQUENCE [LARGE SCALE GENOMIC DNA]</scope>
    <source>
        <strain evidence="3">R-7</strain>
    </source>
</reference>
<dbReference type="Pfam" id="PF00004">
    <property type="entry name" value="AAA"/>
    <property type="match status" value="1"/>
</dbReference>
<dbReference type="Gene3D" id="3.40.50.300">
    <property type="entry name" value="P-loop containing nucleotide triphosphate hydrolases"/>
    <property type="match status" value="1"/>
</dbReference>
<dbReference type="PANTHER" id="PTHR43718">
    <property type="entry name" value="LON PROTEASE"/>
    <property type="match status" value="1"/>
</dbReference>
<dbReference type="InterPro" id="IPR027417">
    <property type="entry name" value="P-loop_NTPase"/>
</dbReference>
<name>A0ABU0YU59_9PROT</name>
<gene>
    <name evidence="2" type="ORF">Q8A70_26540</name>
</gene>
<comment type="caution">
    <text evidence="2">The sequence shown here is derived from an EMBL/GenBank/DDBJ whole genome shotgun (WGS) entry which is preliminary data.</text>
</comment>
<proteinExistence type="predicted"/>
<dbReference type="RefSeq" id="WP_379961484.1">
    <property type="nucleotide sequence ID" value="NZ_JAUYVI010000010.1"/>
</dbReference>
<dbReference type="InterPro" id="IPR003593">
    <property type="entry name" value="AAA+_ATPase"/>
</dbReference>
<dbReference type="SUPFAM" id="SSF52540">
    <property type="entry name" value="P-loop containing nucleoside triphosphate hydrolases"/>
    <property type="match status" value="1"/>
</dbReference>
<dbReference type="Proteomes" id="UP001230156">
    <property type="component" value="Unassembled WGS sequence"/>
</dbReference>
<keyword evidence="3" id="KW-1185">Reference proteome</keyword>
<evidence type="ECO:0000313" key="2">
    <source>
        <dbReference type="EMBL" id="MDQ7251272.1"/>
    </source>
</evidence>
<protein>
    <submittedName>
        <fullName evidence="2">AAA family ATPase</fullName>
    </submittedName>
</protein>
<sequence length="517" mass="56858">MSEEEEARRRRRRAFRRRADAAAAGLHLPTLAELFQGMAFMGDQDRDAQVFAERLLPRLDLRNPNALKLHHLLAAFTLQPQREDFLAAAAGFETAGENLGKRIKNPGECALRCLFYAAASGCPESARSIGVESLLLAKDRRTPHDEAYAYGIAGVGWLLVSTWKSEPWRVQLEDPKAAAREKGVALFKRLFEEYKRRTGERIDGAKPSGGASDKSHADALLSDLEPTEAAAPGVVVVTRLGDTDLSGTRHIEAEFQRILNRRLPLAPLPDLPQIRRSLISEFPHAVGVIDTLLDSLVGRPYVRLRPVILIGSPGSGKTTFAARFLDHLGVPHDTFPCGGVSDSSLGGTARRWSSGEPSLPLALIRRYSFASPGIILDEVEKAGTSRHNGALADVLLGLLEPESARRYLDPYLQSSVDLSHVLWLATANALDGIPAPLRDRCRVVRFPDPTLDHLPVLAAHLLRALVLERHLDPRWALPLSTLELEYLRGVWRGGSIRALGRLVEGVITAREQSITRQ</sequence>
<evidence type="ECO:0000259" key="1">
    <source>
        <dbReference type="SMART" id="SM00382"/>
    </source>
</evidence>
<evidence type="ECO:0000313" key="3">
    <source>
        <dbReference type="Proteomes" id="UP001230156"/>
    </source>
</evidence>
<accession>A0ABU0YU59</accession>